<name>A0AA36N2P1_9DINO</name>
<accession>A0AA36N2P1</accession>
<gene>
    <name evidence="2" type="ORF">EVOR1521_LOCUS15530</name>
</gene>
<protein>
    <submittedName>
        <fullName evidence="2">Uncharacterized protein</fullName>
    </submittedName>
</protein>
<feature type="region of interest" description="Disordered" evidence="1">
    <location>
        <begin position="713"/>
        <end position="746"/>
    </location>
</feature>
<keyword evidence="3" id="KW-1185">Reference proteome</keyword>
<feature type="compositionally biased region" description="Basic and acidic residues" evidence="1">
    <location>
        <begin position="180"/>
        <end position="195"/>
    </location>
</feature>
<dbReference type="AlphaFoldDB" id="A0AA36N2P1"/>
<organism evidence="2 3">
    <name type="scientific">Effrenium voratum</name>
    <dbReference type="NCBI Taxonomy" id="2562239"/>
    <lineage>
        <taxon>Eukaryota</taxon>
        <taxon>Sar</taxon>
        <taxon>Alveolata</taxon>
        <taxon>Dinophyceae</taxon>
        <taxon>Suessiales</taxon>
        <taxon>Symbiodiniaceae</taxon>
        <taxon>Effrenium</taxon>
    </lineage>
</organism>
<proteinExistence type="predicted"/>
<feature type="compositionally biased region" description="Basic and acidic residues" evidence="1">
    <location>
        <begin position="132"/>
        <end position="158"/>
    </location>
</feature>
<evidence type="ECO:0000313" key="2">
    <source>
        <dbReference type="EMBL" id="CAJ1390018.1"/>
    </source>
</evidence>
<dbReference type="Proteomes" id="UP001178507">
    <property type="component" value="Unassembled WGS sequence"/>
</dbReference>
<comment type="caution">
    <text evidence="2">The sequence shown here is derived from an EMBL/GenBank/DDBJ whole genome shotgun (WGS) entry which is preliminary data.</text>
</comment>
<sequence>MDSLEEFDLARELNFRSSRRFLALAEEDLASLVLRARRGVQGKDEGTRFLLTFPPLQPRFAQLLHALLVRFDLIFVVQGWGDERRLIAEATASKGVLPALRCDDFLAAAGLERLPKRLEDAVTPSEVESDEAERREASESDEHDRDRDKERDGAEARTKRQRQGYSSGMRGWSSEESDSDHEAQERRPQKGERVMKGRGFLPEAAPPKMEESAVRCRLRGDYEPYAIDPDDTWRPHRKPYVELLHGWEFSHAWSFEPEHNPKRPLPSAGDPGGVATWRVEHAAERSFLVALGGQSQEMRRWLGSGRGPGEEPYLLEFRILEAEEQWEFRFSRCTKQADAKWRPLPWSSERHTVFWLAGFLGQDDKIYLHAGLDNFPEKRFFSARLASFPKALGFAGGPGASPFFIRDIVLFGRGALRRAPFAGRDHLVEAPLPRRRALARLKELRLRCEVVAVAEGQEDIAEKEKPPARTPWRTMFSAGILEGEQPEDGPSEATQSVCLVICTSAEQAAEAAQALSGQVVPGIQKTWPLANAGEVPGPKAAKQLLEAQAEAWHGLHPDTVRELGLFKEHLERNTRHLEGTRIARSAAMWGPRPGNEDDHFRQGFADEIQRSQLQIGGFTFRSWRRMEWWELHPDHQETLLPSHLHPSACGLQSGALRAPCAQPVLKLAAVRLAARWWRRSRPPFGCLLRRAEGTDLSTLANFGCDETGCTVDPEPENWEGYTPLREDPSAEFTSTEAGGGRAERSS</sequence>
<feature type="region of interest" description="Disordered" evidence="1">
    <location>
        <begin position="119"/>
        <end position="208"/>
    </location>
</feature>
<dbReference type="EMBL" id="CAUJNA010001990">
    <property type="protein sequence ID" value="CAJ1390018.1"/>
    <property type="molecule type" value="Genomic_DNA"/>
</dbReference>
<evidence type="ECO:0000256" key="1">
    <source>
        <dbReference type="SAM" id="MobiDB-lite"/>
    </source>
</evidence>
<reference evidence="2" key="1">
    <citation type="submission" date="2023-08" db="EMBL/GenBank/DDBJ databases">
        <authorList>
            <person name="Chen Y."/>
            <person name="Shah S."/>
            <person name="Dougan E. K."/>
            <person name="Thang M."/>
            <person name="Chan C."/>
        </authorList>
    </citation>
    <scope>NUCLEOTIDE SEQUENCE</scope>
</reference>
<evidence type="ECO:0000313" key="3">
    <source>
        <dbReference type="Proteomes" id="UP001178507"/>
    </source>
</evidence>